<protein>
    <submittedName>
        <fullName evidence="2">2OG-Fe(II) oxygenase</fullName>
        <ecNumber evidence="2">1.14.11.-</ecNumber>
    </submittedName>
</protein>
<keyword evidence="3" id="KW-1185">Reference proteome</keyword>
<evidence type="ECO:0000259" key="1">
    <source>
        <dbReference type="Pfam" id="PF13640"/>
    </source>
</evidence>
<dbReference type="GO" id="GO:0016491">
    <property type="term" value="F:oxidoreductase activity"/>
    <property type="evidence" value="ECO:0007669"/>
    <property type="project" value="UniProtKB-KW"/>
</dbReference>
<keyword evidence="2" id="KW-0560">Oxidoreductase</keyword>
<dbReference type="Gene3D" id="2.60.120.620">
    <property type="entry name" value="q2cbj1_9rhob like domain"/>
    <property type="match status" value="1"/>
</dbReference>
<dbReference type="RefSeq" id="WP_193192828.1">
    <property type="nucleotide sequence ID" value="NZ_JACZFR010000035.1"/>
</dbReference>
<dbReference type="InterPro" id="IPR044862">
    <property type="entry name" value="Pro_4_hyd_alph_FE2OG_OXY"/>
</dbReference>
<accession>A0ABW1YLI3</accession>
<dbReference type="Pfam" id="PF13640">
    <property type="entry name" value="2OG-FeII_Oxy_3"/>
    <property type="match status" value="1"/>
</dbReference>
<name>A0ABW1YLI3_9GAMM</name>
<evidence type="ECO:0000313" key="3">
    <source>
        <dbReference type="Proteomes" id="UP001596425"/>
    </source>
</evidence>
<dbReference type="EMBL" id="JBHSVR010000001">
    <property type="protein sequence ID" value="MFC6633604.1"/>
    <property type="molecule type" value="Genomic_DNA"/>
</dbReference>
<dbReference type="EC" id="1.14.11.-" evidence="2"/>
<dbReference type="Proteomes" id="UP001596425">
    <property type="component" value="Unassembled WGS sequence"/>
</dbReference>
<gene>
    <name evidence="2" type="ORF">ACFQBM_09945</name>
</gene>
<sequence>MLQLNQLRSTAVNTEPYPYFYLARSVGSEHIQSLITDFPTLEKGGSFNIDDLEMSENFRHFVEQFDSDEFRRIIGEKFSVDVMDKPMMATLRGFSRAKDGRIHTDSRTKLVTILVYLNEGWEAQAGRLRILRGGSDMDDFAEELSPGPGAMVAFKVTDNCWHGYPSFEGRRQSIQINFLTGGGARAKHRFFHRLSARLKSLLR</sequence>
<organism evidence="2 3">
    <name type="scientific">Microbulbifer taiwanensis</name>
    <dbReference type="NCBI Taxonomy" id="986746"/>
    <lineage>
        <taxon>Bacteria</taxon>
        <taxon>Pseudomonadati</taxon>
        <taxon>Pseudomonadota</taxon>
        <taxon>Gammaproteobacteria</taxon>
        <taxon>Cellvibrionales</taxon>
        <taxon>Microbulbiferaceae</taxon>
        <taxon>Microbulbifer</taxon>
    </lineage>
</organism>
<feature type="domain" description="Prolyl 4-hydroxylase alpha subunit Fe(2+) 2OG dioxygenase" evidence="1">
    <location>
        <begin position="102"/>
        <end position="178"/>
    </location>
</feature>
<evidence type="ECO:0000313" key="2">
    <source>
        <dbReference type="EMBL" id="MFC6633604.1"/>
    </source>
</evidence>
<comment type="caution">
    <text evidence="2">The sequence shown here is derived from an EMBL/GenBank/DDBJ whole genome shotgun (WGS) entry which is preliminary data.</text>
</comment>
<reference evidence="3" key="1">
    <citation type="journal article" date="2019" name="Int. J. Syst. Evol. Microbiol.">
        <title>The Global Catalogue of Microorganisms (GCM) 10K type strain sequencing project: providing services to taxonomists for standard genome sequencing and annotation.</title>
        <authorList>
            <consortium name="The Broad Institute Genomics Platform"/>
            <consortium name="The Broad Institute Genome Sequencing Center for Infectious Disease"/>
            <person name="Wu L."/>
            <person name="Ma J."/>
        </authorList>
    </citation>
    <scope>NUCLEOTIDE SEQUENCE [LARGE SCALE GENOMIC DNA]</scope>
    <source>
        <strain evidence="3">CGMCC 1.13718</strain>
    </source>
</reference>
<proteinExistence type="predicted"/>